<feature type="region of interest" description="Disordered" evidence="4">
    <location>
        <begin position="201"/>
        <end position="264"/>
    </location>
</feature>
<proteinExistence type="predicted"/>
<feature type="compositionally biased region" description="Polar residues" evidence="4">
    <location>
        <begin position="207"/>
        <end position="229"/>
    </location>
</feature>
<evidence type="ECO:0000313" key="6">
    <source>
        <dbReference type="EMBL" id="JAS09975.1"/>
    </source>
</evidence>
<feature type="region of interest" description="Disordered" evidence="4">
    <location>
        <begin position="173"/>
        <end position="192"/>
    </location>
</feature>
<gene>
    <name evidence="6" type="ORF">g.43</name>
</gene>
<keyword evidence="1" id="KW-0677">Repeat</keyword>
<dbReference type="SUPFAM" id="SSF48403">
    <property type="entry name" value="Ankyrin repeat"/>
    <property type="match status" value="1"/>
</dbReference>
<reference evidence="6" key="1">
    <citation type="submission" date="2015-12" db="EMBL/GenBank/DDBJ databases">
        <title>De novo transcriptome assembly of four potential Pierce s Disease insect vectors from Arizona vineyards.</title>
        <authorList>
            <person name="Tassone E.E."/>
        </authorList>
    </citation>
    <scope>NUCLEOTIDE SEQUENCE</scope>
</reference>
<dbReference type="EMBL" id="GEDC01027323">
    <property type="protein sequence ID" value="JAS09975.1"/>
    <property type="molecule type" value="Transcribed_RNA"/>
</dbReference>
<dbReference type="SMART" id="SM00248">
    <property type="entry name" value="ANK"/>
    <property type="match status" value="2"/>
</dbReference>
<dbReference type="Gene3D" id="1.25.40.20">
    <property type="entry name" value="Ankyrin repeat-containing domain"/>
    <property type="match status" value="1"/>
</dbReference>
<accession>A0A1B6C9M6</accession>
<feature type="compositionally biased region" description="Low complexity" evidence="4">
    <location>
        <begin position="1"/>
        <end position="16"/>
    </location>
</feature>
<sequence>SSSSSPTRSSLSSLSSPDDDDEIESEDLLGIGSPTSINASEGVLLKLNKNLATEKIKCLSEVYTRQYLFSLPALFLAVVRGNAALVYLLLKYGASANFQDRYGNTPLHLAVCQETIPWECVLDLLERGAQISLKNRDGVCPADLAPSTLLARLQHNMLADCWGGLVDNRRPQAVPAAGPSISNNTKNQANTSRILRKLRTRAESMEEATSNASGEQQLSSTGSVRSHTSNKSHDLQGTVKESAEGLRKRDSESSKRGRCKKKPW</sequence>
<evidence type="ECO:0000256" key="1">
    <source>
        <dbReference type="ARBA" id="ARBA00022737"/>
    </source>
</evidence>
<feature type="transmembrane region" description="Helical" evidence="5">
    <location>
        <begin position="67"/>
        <end position="90"/>
    </location>
</feature>
<feature type="compositionally biased region" description="Basic and acidic residues" evidence="4">
    <location>
        <begin position="241"/>
        <end position="255"/>
    </location>
</feature>
<feature type="region of interest" description="Disordered" evidence="4">
    <location>
        <begin position="1"/>
        <end position="30"/>
    </location>
</feature>
<dbReference type="Pfam" id="PF12796">
    <property type="entry name" value="Ank_2"/>
    <property type="match status" value="1"/>
</dbReference>
<organism evidence="6">
    <name type="scientific">Clastoptera arizonana</name>
    <name type="common">Arizona spittle bug</name>
    <dbReference type="NCBI Taxonomy" id="38151"/>
    <lineage>
        <taxon>Eukaryota</taxon>
        <taxon>Metazoa</taxon>
        <taxon>Ecdysozoa</taxon>
        <taxon>Arthropoda</taxon>
        <taxon>Hexapoda</taxon>
        <taxon>Insecta</taxon>
        <taxon>Pterygota</taxon>
        <taxon>Neoptera</taxon>
        <taxon>Paraneoptera</taxon>
        <taxon>Hemiptera</taxon>
        <taxon>Auchenorrhyncha</taxon>
        <taxon>Cercopoidea</taxon>
        <taxon>Clastopteridae</taxon>
        <taxon>Clastoptera</taxon>
    </lineage>
</organism>
<dbReference type="PANTHER" id="PTHR24161">
    <property type="entry name" value="ANK_REP_REGION DOMAIN-CONTAINING PROTEIN-RELATED"/>
    <property type="match status" value="1"/>
</dbReference>
<name>A0A1B6C9M6_9HEMI</name>
<feature type="non-terminal residue" evidence="6">
    <location>
        <position position="264"/>
    </location>
</feature>
<feature type="repeat" description="ANK" evidence="3">
    <location>
        <begin position="102"/>
        <end position="136"/>
    </location>
</feature>
<dbReference type="InterPro" id="IPR036770">
    <property type="entry name" value="Ankyrin_rpt-contain_sf"/>
</dbReference>
<dbReference type="PROSITE" id="PS50297">
    <property type="entry name" value="ANK_REP_REGION"/>
    <property type="match status" value="1"/>
</dbReference>
<dbReference type="PANTHER" id="PTHR24161:SF85">
    <property type="entry name" value="PALMITOYLTRANSFERASE HIP14"/>
    <property type="match status" value="1"/>
</dbReference>
<evidence type="ECO:0000256" key="5">
    <source>
        <dbReference type="SAM" id="Phobius"/>
    </source>
</evidence>
<feature type="compositionally biased region" description="Polar residues" evidence="4">
    <location>
        <begin position="180"/>
        <end position="192"/>
    </location>
</feature>
<protein>
    <submittedName>
        <fullName evidence="6">Uncharacterized protein</fullName>
    </submittedName>
</protein>
<feature type="repeat" description="ANK" evidence="3">
    <location>
        <begin position="69"/>
        <end position="101"/>
    </location>
</feature>
<keyword evidence="5" id="KW-1133">Transmembrane helix</keyword>
<dbReference type="InterPro" id="IPR002110">
    <property type="entry name" value="Ankyrin_rpt"/>
</dbReference>
<evidence type="ECO:0000256" key="3">
    <source>
        <dbReference type="PROSITE-ProRule" id="PRU00023"/>
    </source>
</evidence>
<keyword evidence="2 3" id="KW-0040">ANK repeat</keyword>
<dbReference type="AlphaFoldDB" id="A0A1B6C9M6"/>
<evidence type="ECO:0000256" key="4">
    <source>
        <dbReference type="SAM" id="MobiDB-lite"/>
    </source>
</evidence>
<feature type="compositionally biased region" description="Acidic residues" evidence="4">
    <location>
        <begin position="17"/>
        <end position="27"/>
    </location>
</feature>
<evidence type="ECO:0000256" key="2">
    <source>
        <dbReference type="ARBA" id="ARBA00023043"/>
    </source>
</evidence>
<keyword evidence="5" id="KW-0472">Membrane</keyword>
<feature type="non-terminal residue" evidence="6">
    <location>
        <position position="1"/>
    </location>
</feature>
<keyword evidence="5" id="KW-0812">Transmembrane</keyword>
<dbReference type="PROSITE" id="PS50088">
    <property type="entry name" value="ANK_REPEAT"/>
    <property type="match status" value="2"/>
</dbReference>